<evidence type="ECO:0000313" key="1">
    <source>
        <dbReference type="EMBL" id="DAF85134.1"/>
    </source>
</evidence>
<sequence>MLLIVIFIVVLLVLCIAVMNGNSDNTKLTSPLKPQSNISRKNSNVDKVEISIEEAKELSTNPNAPLRMATDVLIAQDRGEKTFFIAPSTYKRLRGKQGQYKQFTTMKSPISQITKIELEPDEAILAESEIPAFCQIGNLIFEKKYHEAIEYGLSLLEHNPTDCGVHVNLMDAYFKARNDNPQYLNKSTYHARLAILYGHHTGYAEDRLAKNLDRAKYYHQSLQLYDLILRDDFHFSPHGCGDKAAFAKRRNKIFQKIDKALDSEKDILFTLDEISIIIKDVQYEDSQI</sequence>
<proteinExistence type="predicted"/>
<organism evidence="1">
    <name type="scientific">Siphoviridae sp. ctxdc10</name>
    <dbReference type="NCBI Taxonomy" id="2825740"/>
    <lineage>
        <taxon>Viruses</taxon>
        <taxon>Duplodnaviria</taxon>
        <taxon>Heunggongvirae</taxon>
        <taxon>Uroviricota</taxon>
        <taxon>Caudoviricetes</taxon>
    </lineage>
</organism>
<dbReference type="EMBL" id="BK015918">
    <property type="protein sequence ID" value="DAF85134.1"/>
    <property type="molecule type" value="Genomic_DNA"/>
</dbReference>
<protein>
    <submittedName>
        <fullName evidence="1">Uncharacterized protein</fullName>
    </submittedName>
</protein>
<name>A0A8S5TSE8_9CAUD</name>
<reference evidence="1" key="1">
    <citation type="journal article" date="2021" name="Proc. Natl. Acad. Sci. U.S.A.">
        <title>A Catalog of Tens of Thousands of Viruses from Human Metagenomes Reveals Hidden Associations with Chronic Diseases.</title>
        <authorList>
            <person name="Tisza M.J."/>
            <person name="Buck C.B."/>
        </authorList>
    </citation>
    <scope>NUCLEOTIDE SEQUENCE</scope>
    <source>
        <strain evidence="1">Ctxdc10</strain>
    </source>
</reference>
<accession>A0A8S5TSE8</accession>